<dbReference type="EMBL" id="BOMH01000017">
    <property type="protein sequence ID" value="GID64587.1"/>
    <property type="molecule type" value="Genomic_DNA"/>
</dbReference>
<keyword evidence="3" id="KW-1185">Reference proteome</keyword>
<evidence type="ECO:0000313" key="2">
    <source>
        <dbReference type="EMBL" id="GID64587.1"/>
    </source>
</evidence>
<keyword evidence="1" id="KW-0472">Membrane</keyword>
<dbReference type="Proteomes" id="UP000619479">
    <property type="component" value="Unassembled WGS sequence"/>
</dbReference>
<feature type="transmembrane region" description="Helical" evidence="1">
    <location>
        <begin position="154"/>
        <end position="174"/>
    </location>
</feature>
<evidence type="ECO:0000256" key="1">
    <source>
        <dbReference type="SAM" id="Phobius"/>
    </source>
</evidence>
<name>A0A919IFS8_9ACTN</name>
<reference evidence="2" key="1">
    <citation type="submission" date="2021-01" db="EMBL/GenBank/DDBJ databases">
        <title>Whole genome shotgun sequence of Actinoplanes cyaneus NBRC 14990.</title>
        <authorList>
            <person name="Komaki H."/>
            <person name="Tamura T."/>
        </authorList>
    </citation>
    <scope>NUCLEOTIDE SEQUENCE</scope>
    <source>
        <strain evidence="2">NBRC 14990</strain>
    </source>
</reference>
<protein>
    <recommendedName>
        <fullName evidence="4">Sortase</fullName>
    </recommendedName>
</protein>
<sequence>MGIPVRKSPSRAVRVLSARERQEGGLKMLLAAVLFLPALALSAQAAPAVFVEANPSTVRAGDEFSLRASCDDNLKAATVTADPIGSVPVEPEFGFLTATVKVPTGQRAGDYRLTLRCPDGKTASTTLHVLARVEPSRGPATGGGGTAPDGTARLLIGGGLTALTAAAALAVMSARRRQAGR</sequence>
<evidence type="ECO:0000313" key="3">
    <source>
        <dbReference type="Proteomes" id="UP000619479"/>
    </source>
</evidence>
<dbReference type="AlphaFoldDB" id="A0A919IFS8"/>
<keyword evidence="1" id="KW-1133">Transmembrane helix</keyword>
<accession>A0A919IFS8</accession>
<keyword evidence="1" id="KW-0812">Transmembrane</keyword>
<evidence type="ECO:0008006" key="4">
    <source>
        <dbReference type="Google" id="ProtNLM"/>
    </source>
</evidence>
<comment type="caution">
    <text evidence="2">The sequence shown here is derived from an EMBL/GenBank/DDBJ whole genome shotgun (WGS) entry which is preliminary data.</text>
</comment>
<proteinExistence type="predicted"/>
<gene>
    <name evidence="2" type="ORF">Acy02nite_24680</name>
</gene>
<organism evidence="2 3">
    <name type="scientific">Actinoplanes cyaneus</name>
    <dbReference type="NCBI Taxonomy" id="52696"/>
    <lineage>
        <taxon>Bacteria</taxon>
        <taxon>Bacillati</taxon>
        <taxon>Actinomycetota</taxon>
        <taxon>Actinomycetes</taxon>
        <taxon>Micromonosporales</taxon>
        <taxon>Micromonosporaceae</taxon>
        <taxon>Actinoplanes</taxon>
    </lineage>
</organism>